<sequence>MLFTLNRRSFIIGSSLLLPAAGFSAGAAFSAENDIDKQLAALEKRTGGRLGVFVVDTASNASFGRRQDERFAMCSTFKALAAAFVLARVDKGAEKLDRRIPVAKTDLLSYSPVVEKQVGKGMTVRELCDAAVTYSDNAAANLLLASFGGPSRLTAWLRAIGDEATRLDRIEPELNEAKVGDPRDTTTPAAMTRTLGKLLLEGVLSPASRDQFAAWLVANTTGGKRLRAGLPAGWTVGEKTGTSGHGEAGDIGFMRPRAGHTILASVYIAEGKKPIRELEPVFAAVGKLIAAMA</sequence>
<keyword evidence="10" id="KW-1185">Reference proteome</keyword>
<dbReference type="PROSITE" id="PS00146">
    <property type="entry name" value="BETA_LACTAMASE_A"/>
    <property type="match status" value="1"/>
</dbReference>
<dbReference type="STRING" id="1612624.ADU59_06150"/>
<keyword evidence="5 6" id="KW-0046">Antibiotic resistance</keyword>
<dbReference type="Proteomes" id="UP000093111">
    <property type="component" value="Unassembled WGS sequence"/>
</dbReference>
<dbReference type="NCBIfam" id="NF033103">
    <property type="entry name" value="bla_class_A"/>
    <property type="match status" value="1"/>
</dbReference>
<organism evidence="9 10">
    <name type="scientific">Pararhizobium polonicum</name>
    <dbReference type="NCBI Taxonomy" id="1612624"/>
    <lineage>
        <taxon>Bacteria</taxon>
        <taxon>Pseudomonadati</taxon>
        <taxon>Pseudomonadota</taxon>
        <taxon>Alphaproteobacteria</taxon>
        <taxon>Hyphomicrobiales</taxon>
        <taxon>Rhizobiaceae</taxon>
        <taxon>Rhizobium/Agrobacterium group</taxon>
        <taxon>Pararhizobium</taxon>
    </lineage>
</organism>
<evidence type="ECO:0000256" key="3">
    <source>
        <dbReference type="ARBA" id="ARBA00012865"/>
    </source>
</evidence>
<dbReference type="OrthoDB" id="9784149at2"/>
<keyword evidence="7" id="KW-0732">Signal</keyword>
<comment type="catalytic activity">
    <reaction evidence="1 6">
        <text>a beta-lactam + H2O = a substituted beta-amino acid</text>
        <dbReference type="Rhea" id="RHEA:20401"/>
        <dbReference type="ChEBI" id="CHEBI:15377"/>
        <dbReference type="ChEBI" id="CHEBI:35627"/>
        <dbReference type="ChEBI" id="CHEBI:140347"/>
        <dbReference type="EC" id="3.5.2.6"/>
    </reaction>
</comment>
<dbReference type="GO" id="GO:0008800">
    <property type="term" value="F:beta-lactamase activity"/>
    <property type="evidence" value="ECO:0007669"/>
    <property type="project" value="UniProtKB-UniRule"/>
</dbReference>
<protein>
    <recommendedName>
        <fullName evidence="3 6">Beta-lactamase</fullName>
        <ecNumber evidence="3 6">3.5.2.6</ecNumber>
    </recommendedName>
</protein>
<dbReference type="RefSeq" id="WP_068952790.1">
    <property type="nucleotide sequence ID" value="NZ_LGLV01000005.1"/>
</dbReference>
<dbReference type="EMBL" id="LGLV01000005">
    <property type="protein sequence ID" value="OBZ95971.1"/>
    <property type="molecule type" value="Genomic_DNA"/>
</dbReference>
<dbReference type="PANTHER" id="PTHR35333">
    <property type="entry name" value="BETA-LACTAMASE"/>
    <property type="match status" value="1"/>
</dbReference>
<feature type="chain" id="PRO_5008890225" description="Beta-lactamase" evidence="7">
    <location>
        <begin position="31"/>
        <end position="293"/>
    </location>
</feature>
<dbReference type="PANTHER" id="PTHR35333:SF3">
    <property type="entry name" value="BETA-LACTAMASE-TYPE TRANSPEPTIDASE FOLD CONTAINING PROTEIN"/>
    <property type="match status" value="1"/>
</dbReference>
<dbReference type="GO" id="GO:0046677">
    <property type="term" value="P:response to antibiotic"/>
    <property type="evidence" value="ECO:0007669"/>
    <property type="project" value="UniProtKB-UniRule"/>
</dbReference>
<name>A0A1C7P419_9HYPH</name>
<evidence type="ECO:0000256" key="4">
    <source>
        <dbReference type="ARBA" id="ARBA00022801"/>
    </source>
</evidence>
<dbReference type="Pfam" id="PF13354">
    <property type="entry name" value="Beta-lactamase2"/>
    <property type="match status" value="1"/>
</dbReference>
<evidence type="ECO:0000256" key="2">
    <source>
        <dbReference type="ARBA" id="ARBA00009009"/>
    </source>
</evidence>
<evidence type="ECO:0000313" key="9">
    <source>
        <dbReference type="EMBL" id="OBZ95971.1"/>
    </source>
</evidence>
<evidence type="ECO:0000256" key="6">
    <source>
        <dbReference type="RuleBase" id="RU361140"/>
    </source>
</evidence>
<feature type="signal peptide" evidence="7">
    <location>
        <begin position="1"/>
        <end position="30"/>
    </location>
</feature>
<dbReference type="InterPro" id="IPR000871">
    <property type="entry name" value="Beta-lactam_class-A"/>
</dbReference>
<proteinExistence type="inferred from homology"/>
<feature type="domain" description="Beta-lactamase class A catalytic" evidence="8">
    <location>
        <begin position="51"/>
        <end position="267"/>
    </location>
</feature>
<dbReference type="InterPro" id="IPR023650">
    <property type="entry name" value="Beta-lactam_class-A_AS"/>
</dbReference>
<gene>
    <name evidence="9" type="ORF">ADU59_06150</name>
</gene>
<dbReference type="PRINTS" id="PR00118">
    <property type="entry name" value="BLACTAMASEA"/>
</dbReference>
<dbReference type="Gene3D" id="3.40.710.10">
    <property type="entry name" value="DD-peptidase/beta-lactamase superfamily"/>
    <property type="match status" value="1"/>
</dbReference>
<comment type="similarity">
    <text evidence="2 6">Belongs to the class-A beta-lactamase family.</text>
</comment>
<evidence type="ECO:0000259" key="8">
    <source>
        <dbReference type="Pfam" id="PF13354"/>
    </source>
</evidence>
<evidence type="ECO:0000256" key="5">
    <source>
        <dbReference type="ARBA" id="ARBA00023251"/>
    </source>
</evidence>
<comment type="caution">
    <text evidence="9">The sequence shown here is derived from an EMBL/GenBank/DDBJ whole genome shotgun (WGS) entry which is preliminary data.</text>
</comment>
<evidence type="ECO:0000256" key="1">
    <source>
        <dbReference type="ARBA" id="ARBA00001526"/>
    </source>
</evidence>
<dbReference type="InterPro" id="IPR045155">
    <property type="entry name" value="Beta-lactam_cat"/>
</dbReference>
<dbReference type="InterPro" id="IPR012338">
    <property type="entry name" value="Beta-lactam/transpept-like"/>
</dbReference>
<keyword evidence="4 6" id="KW-0378">Hydrolase</keyword>
<evidence type="ECO:0000313" key="10">
    <source>
        <dbReference type="Proteomes" id="UP000093111"/>
    </source>
</evidence>
<dbReference type="PATRIC" id="fig|1612624.7.peg.1289"/>
<dbReference type="GO" id="GO:0030655">
    <property type="term" value="P:beta-lactam antibiotic catabolic process"/>
    <property type="evidence" value="ECO:0007669"/>
    <property type="project" value="InterPro"/>
</dbReference>
<evidence type="ECO:0000256" key="7">
    <source>
        <dbReference type="SAM" id="SignalP"/>
    </source>
</evidence>
<dbReference type="EC" id="3.5.2.6" evidence="3 6"/>
<accession>A0A1C7P419</accession>
<dbReference type="SUPFAM" id="SSF56601">
    <property type="entry name" value="beta-lactamase/transpeptidase-like"/>
    <property type="match status" value="1"/>
</dbReference>
<dbReference type="AlphaFoldDB" id="A0A1C7P419"/>
<reference evidence="9 10" key="1">
    <citation type="journal article" date="2016" name="Syst. Appl. Microbiol.">
        <title>Pararhizobium polonicum sp. nov. isolated from tumors on stone fruit rootstocks.</title>
        <authorList>
            <person name="Pulawska J."/>
            <person name="Kuzmanovic N."/>
            <person name="Willems A."/>
            <person name="Pothier J.F."/>
        </authorList>
    </citation>
    <scope>NUCLEOTIDE SEQUENCE [LARGE SCALE GENOMIC DNA]</scope>
    <source>
        <strain evidence="9 10">F5.1</strain>
    </source>
</reference>